<dbReference type="AlphaFoldDB" id="A0A443SL25"/>
<protein>
    <recommendedName>
        <fullName evidence="1">Small ribosomal subunit protein mS23 conserved domain-containing protein</fullName>
    </recommendedName>
</protein>
<evidence type="ECO:0000313" key="2">
    <source>
        <dbReference type="EMBL" id="RWS28163.1"/>
    </source>
</evidence>
<dbReference type="InterPro" id="IPR019520">
    <property type="entry name" value="Ribosomal_mS23_met"/>
</dbReference>
<name>A0A443SL25_9ACAR</name>
<organism evidence="2 3">
    <name type="scientific">Leptotrombidium deliense</name>
    <dbReference type="NCBI Taxonomy" id="299467"/>
    <lineage>
        <taxon>Eukaryota</taxon>
        <taxon>Metazoa</taxon>
        <taxon>Ecdysozoa</taxon>
        <taxon>Arthropoda</taxon>
        <taxon>Chelicerata</taxon>
        <taxon>Arachnida</taxon>
        <taxon>Acari</taxon>
        <taxon>Acariformes</taxon>
        <taxon>Trombidiformes</taxon>
        <taxon>Prostigmata</taxon>
        <taxon>Anystina</taxon>
        <taxon>Parasitengona</taxon>
        <taxon>Trombiculoidea</taxon>
        <taxon>Trombiculidae</taxon>
        <taxon>Leptotrombidium</taxon>
    </lineage>
</organism>
<dbReference type="InterPro" id="IPR023611">
    <property type="entry name" value="mS23_dom_met"/>
</dbReference>
<keyword evidence="3" id="KW-1185">Reference proteome</keyword>
<reference evidence="2 3" key="1">
    <citation type="journal article" date="2018" name="Gigascience">
        <title>Genomes of trombidid mites reveal novel predicted allergens and laterally-transferred genes associated with secondary metabolism.</title>
        <authorList>
            <person name="Dong X."/>
            <person name="Chaisiri K."/>
            <person name="Xia D."/>
            <person name="Armstrong S.D."/>
            <person name="Fang Y."/>
            <person name="Donnelly M.J."/>
            <person name="Kadowaki T."/>
            <person name="McGarry J.W."/>
            <person name="Darby A.C."/>
            <person name="Makepeace B.L."/>
        </authorList>
    </citation>
    <scope>NUCLEOTIDE SEQUENCE [LARGE SCALE GENOMIC DNA]</scope>
    <source>
        <strain evidence="2">UoL-UT</strain>
    </source>
</reference>
<feature type="non-terminal residue" evidence="2">
    <location>
        <position position="46"/>
    </location>
</feature>
<proteinExistence type="predicted"/>
<dbReference type="GO" id="GO:0006412">
    <property type="term" value="P:translation"/>
    <property type="evidence" value="ECO:0007669"/>
    <property type="project" value="InterPro"/>
</dbReference>
<dbReference type="GO" id="GO:0003735">
    <property type="term" value="F:structural constituent of ribosome"/>
    <property type="evidence" value="ECO:0007669"/>
    <property type="project" value="InterPro"/>
</dbReference>
<dbReference type="PANTHER" id="PTHR15925">
    <property type="entry name" value="MITOCHONDRIAL RIBOSOMAL PROTEIN S23"/>
    <property type="match status" value="1"/>
</dbReference>
<feature type="domain" description="Small ribosomal subunit protein mS23 conserved" evidence="1">
    <location>
        <begin position="2"/>
        <end position="46"/>
    </location>
</feature>
<dbReference type="GO" id="GO:0005840">
    <property type="term" value="C:ribosome"/>
    <property type="evidence" value="ECO:0007669"/>
    <property type="project" value="InterPro"/>
</dbReference>
<dbReference type="Proteomes" id="UP000288716">
    <property type="component" value="Unassembled WGS sequence"/>
</dbReference>
<dbReference type="STRING" id="299467.A0A443SL25"/>
<sequence length="46" mass="5365">MAASRLEKYGTIFLRTQGLLRTGAMKQAHKPLWFDVYERFPPNVEP</sequence>
<dbReference type="Pfam" id="PF10484">
    <property type="entry name" value="MRP-S23"/>
    <property type="match status" value="1"/>
</dbReference>
<dbReference type="GO" id="GO:0005739">
    <property type="term" value="C:mitochondrion"/>
    <property type="evidence" value="ECO:0007669"/>
    <property type="project" value="InterPro"/>
</dbReference>
<evidence type="ECO:0000313" key="3">
    <source>
        <dbReference type="Proteomes" id="UP000288716"/>
    </source>
</evidence>
<dbReference type="VEuPathDB" id="VectorBase:LDEU003878"/>
<accession>A0A443SL25</accession>
<gene>
    <name evidence="2" type="ORF">B4U80_04542</name>
</gene>
<dbReference type="PANTHER" id="PTHR15925:SF2">
    <property type="entry name" value="SMALL RIBOSOMAL SUBUNIT PROTEIN MS23"/>
    <property type="match status" value="1"/>
</dbReference>
<dbReference type="OrthoDB" id="10012356at2759"/>
<evidence type="ECO:0000259" key="1">
    <source>
        <dbReference type="Pfam" id="PF10484"/>
    </source>
</evidence>
<comment type="caution">
    <text evidence="2">The sequence shown here is derived from an EMBL/GenBank/DDBJ whole genome shotgun (WGS) entry which is preliminary data.</text>
</comment>
<dbReference type="EMBL" id="NCKV01001539">
    <property type="protein sequence ID" value="RWS28163.1"/>
    <property type="molecule type" value="Genomic_DNA"/>
</dbReference>